<dbReference type="EMBL" id="DF977465">
    <property type="protein sequence ID" value="GAW26072.1"/>
    <property type="molecule type" value="Genomic_DNA"/>
</dbReference>
<keyword evidence="3" id="KW-0030">Aminoacyl-tRNA synthetase</keyword>
<dbReference type="GO" id="GO:0000387">
    <property type="term" value="P:spliceosomal snRNP assembly"/>
    <property type="evidence" value="ECO:0007669"/>
    <property type="project" value="InterPro"/>
</dbReference>
<dbReference type="GO" id="GO:0004812">
    <property type="term" value="F:aminoacyl-tRNA ligase activity"/>
    <property type="evidence" value="ECO:0007669"/>
    <property type="project" value="UniProtKB-KW"/>
</dbReference>
<feature type="region of interest" description="Disordered" evidence="2">
    <location>
        <begin position="127"/>
        <end position="165"/>
    </location>
</feature>
<dbReference type="PANTHER" id="PTHR12794">
    <property type="entry name" value="GEMIN2"/>
    <property type="match status" value="1"/>
</dbReference>
<reference evidence="3" key="1">
    <citation type="submission" date="2016-03" db="EMBL/GenBank/DDBJ databases">
        <title>Draft genome sequence of Rosellinia necatrix.</title>
        <authorList>
            <person name="Kanematsu S."/>
        </authorList>
    </citation>
    <scope>NUCLEOTIDE SEQUENCE [LARGE SCALE GENOMIC DNA]</scope>
    <source>
        <strain evidence="3">W97</strain>
    </source>
</reference>
<accession>A0A1S8A7X5</accession>
<organism evidence="3">
    <name type="scientific">Rosellinia necatrix</name>
    <name type="common">White root-rot fungus</name>
    <dbReference type="NCBI Taxonomy" id="77044"/>
    <lineage>
        <taxon>Eukaryota</taxon>
        <taxon>Fungi</taxon>
        <taxon>Dikarya</taxon>
        <taxon>Ascomycota</taxon>
        <taxon>Pezizomycotina</taxon>
        <taxon>Sordariomycetes</taxon>
        <taxon>Xylariomycetidae</taxon>
        <taxon>Xylariales</taxon>
        <taxon>Xylariaceae</taxon>
        <taxon>Rosellinia</taxon>
    </lineage>
</organism>
<sequence length="335" mass="37620">MAAKRTAEDEAQSRAPKNKRQKTTRIDPTSGQRGAFGDLEDATTAPAGDSDLDCEDDSEALAYLRSVRTQASAIPHVLVAKKAGPSPPPQHSEGNGEHGEYQHADRTIYEDGMGDFRGYYEDGAYVAAPDNRRAEEGEDDDERGTEEERDGSESGSDRPRNSSVDEIRDAYFTSITDRYIALRKRLQANPPQSVLDALPATNPTEVGAWKRGVNTFQKWESRLRETEPLPAQIAAMHKDSVFRLLRVLLACKFLRAKTQVRERTSRWVWALLARLPDKGELDYMEVGWIRELGKRAVLLMVTLAELEVLREHYDVAATRLAKMALSTPIIRPRQR</sequence>
<gene>
    <name evidence="3" type="ORF">SAMD00023353_2001440</name>
</gene>
<feature type="region of interest" description="Disordered" evidence="2">
    <location>
        <begin position="1"/>
        <end position="54"/>
    </location>
</feature>
<feature type="compositionally biased region" description="Basic and acidic residues" evidence="2">
    <location>
        <begin position="151"/>
        <end position="165"/>
    </location>
</feature>
<dbReference type="GO" id="GO:0032797">
    <property type="term" value="C:SMN complex"/>
    <property type="evidence" value="ECO:0007669"/>
    <property type="project" value="TreeGrafter"/>
</dbReference>
<dbReference type="Gene3D" id="1.20.58.1070">
    <property type="match status" value="1"/>
</dbReference>
<comment type="similarity">
    <text evidence="1">Belongs to the gemin-2 family.</text>
</comment>
<protein>
    <submittedName>
        <fullName evidence="3">Putative aspartyl-tRNA synthetase protein</fullName>
    </submittedName>
</protein>
<dbReference type="InterPro" id="IPR035426">
    <property type="entry name" value="Gemin2/Brr1"/>
</dbReference>
<dbReference type="OMA" id="YMEVGWI"/>
<keyword evidence="3" id="KW-0436">Ligase</keyword>
<evidence type="ECO:0000313" key="4">
    <source>
        <dbReference type="Proteomes" id="UP000054516"/>
    </source>
</evidence>
<dbReference type="PANTHER" id="PTHR12794:SF0">
    <property type="entry name" value="GEM-ASSOCIATED PROTEIN 2"/>
    <property type="match status" value="1"/>
</dbReference>
<keyword evidence="4" id="KW-1185">Reference proteome</keyword>
<dbReference type="GO" id="GO:0005634">
    <property type="term" value="C:nucleus"/>
    <property type="evidence" value="ECO:0007669"/>
    <property type="project" value="TreeGrafter"/>
</dbReference>
<evidence type="ECO:0000313" key="3">
    <source>
        <dbReference type="EMBL" id="GAW26072.1"/>
    </source>
</evidence>
<name>A0A1S8A7X5_ROSNE</name>
<dbReference type="OrthoDB" id="428895at2759"/>
<feature type="compositionally biased region" description="Acidic residues" evidence="2">
    <location>
        <begin position="136"/>
        <end position="150"/>
    </location>
</feature>
<dbReference type="Proteomes" id="UP000054516">
    <property type="component" value="Unassembled WGS sequence"/>
</dbReference>
<feature type="compositionally biased region" description="Basic and acidic residues" evidence="2">
    <location>
        <begin position="94"/>
        <end position="103"/>
    </location>
</feature>
<feature type="region of interest" description="Disordered" evidence="2">
    <location>
        <begin position="76"/>
        <end position="103"/>
    </location>
</feature>
<evidence type="ECO:0000256" key="2">
    <source>
        <dbReference type="SAM" id="MobiDB-lite"/>
    </source>
</evidence>
<evidence type="ECO:0000256" key="1">
    <source>
        <dbReference type="ARBA" id="ARBA00025758"/>
    </source>
</evidence>
<proteinExistence type="inferred from homology"/>
<dbReference type="Pfam" id="PF04938">
    <property type="entry name" value="SIP1"/>
    <property type="match status" value="1"/>
</dbReference>
<dbReference type="STRING" id="77044.A0A1S8A7X5"/>
<dbReference type="AlphaFoldDB" id="A0A1S8A7X5"/>
<feature type="compositionally biased region" description="Basic and acidic residues" evidence="2">
    <location>
        <begin position="1"/>
        <end position="12"/>
    </location>
</feature>